<name>A0A9W4W7V3_PSEHA</name>
<dbReference type="AlphaFoldDB" id="A0A9W4W7V3"/>
<dbReference type="Proteomes" id="UP001152447">
    <property type="component" value="Unassembled WGS sequence"/>
</dbReference>
<comment type="caution">
    <text evidence="1">The sequence shown here is derived from an EMBL/GenBank/DDBJ whole genome shotgun (WGS) entry which is preliminary data.</text>
</comment>
<reference evidence="1" key="1">
    <citation type="submission" date="2022-07" db="EMBL/GenBank/DDBJ databases">
        <authorList>
            <person name="Criscuolo A."/>
        </authorList>
    </citation>
    <scope>NUCLEOTIDE SEQUENCE</scope>
    <source>
        <strain evidence="1">CIP103197</strain>
    </source>
</reference>
<organism evidence="1 2">
    <name type="scientific">Pseudoalteromonas haloplanktis</name>
    <name type="common">Alteromonas haloplanktis</name>
    <dbReference type="NCBI Taxonomy" id="228"/>
    <lineage>
        <taxon>Bacteria</taxon>
        <taxon>Pseudomonadati</taxon>
        <taxon>Pseudomonadota</taxon>
        <taxon>Gammaproteobacteria</taxon>
        <taxon>Alteromonadales</taxon>
        <taxon>Pseudoalteromonadaceae</taxon>
        <taxon>Pseudoalteromonas</taxon>
    </lineage>
</organism>
<gene>
    <name evidence="1" type="ORF">PSEHALCIP103_03745</name>
</gene>
<accession>A0A9W4W7V3</accession>
<dbReference type="EMBL" id="CAMAPB010000223">
    <property type="protein sequence ID" value="CAH9067194.1"/>
    <property type="molecule type" value="Genomic_DNA"/>
</dbReference>
<proteinExistence type="predicted"/>
<evidence type="ECO:0000313" key="2">
    <source>
        <dbReference type="Proteomes" id="UP001152447"/>
    </source>
</evidence>
<protein>
    <submittedName>
        <fullName evidence="1">Uncharacterized protein</fullName>
    </submittedName>
</protein>
<keyword evidence="2" id="KW-1185">Reference proteome</keyword>
<sequence length="42" mass="4521">MLDDTTNESSSKVVATKPKASDIFDIPAFIRNQSAPPIKSSL</sequence>
<evidence type="ECO:0000313" key="1">
    <source>
        <dbReference type="EMBL" id="CAH9067194.1"/>
    </source>
</evidence>